<reference evidence="1" key="1">
    <citation type="submission" date="2021-06" db="EMBL/GenBank/DDBJ databases">
        <authorList>
            <person name="Kallberg Y."/>
            <person name="Tangrot J."/>
            <person name="Rosling A."/>
        </authorList>
    </citation>
    <scope>NUCLEOTIDE SEQUENCE</scope>
    <source>
        <strain evidence="1">MA461A</strain>
    </source>
</reference>
<organism evidence="1 2">
    <name type="scientific">Racocetra persica</name>
    <dbReference type="NCBI Taxonomy" id="160502"/>
    <lineage>
        <taxon>Eukaryota</taxon>
        <taxon>Fungi</taxon>
        <taxon>Fungi incertae sedis</taxon>
        <taxon>Mucoromycota</taxon>
        <taxon>Glomeromycotina</taxon>
        <taxon>Glomeromycetes</taxon>
        <taxon>Diversisporales</taxon>
        <taxon>Gigasporaceae</taxon>
        <taxon>Racocetra</taxon>
    </lineage>
</organism>
<dbReference type="EMBL" id="CAJVQC010110226">
    <property type="protein sequence ID" value="CAG8834825.1"/>
    <property type="molecule type" value="Genomic_DNA"/>
</dbReference>
<feature type="non-terminal residue" evidence="1">
    <location>
        <position position="72"/>
    </location>
</feature>
<accession>A0ACA9SBV8</accession>
<gene>
    <name evidence="1" type="ORF">RPERSI_LOCUS29320</name>
</gene>
<protein>
    <submittedName>
        <fullName evidence="1">27251_t:CDS:1</fullName>
    </submittedName>
</protein>
<proteinExistence type="predicted"/>
<feature type="non-terminal residue" evidence="1">
    <location>
        <position position="1"/>
    </location>
</feature>
<evidence type="ECO:0000313" key="2">
    <source>
        <dbReference type="Proteomes" id="UP000789920"/>
    </source>
</evidence>
<keyword evidence="2" id="KW-1185">Reference proteome</keyword>
<evidence type="ECO:0000313" key="1">
    <source>
        <dbReference type="EMBL" id="CAG8834825.1"/>
    </source>
</evidence>
<dbReference type="Proteomes" id="UP000789920">
    <property type="component" value="Unassembled WGS sequence"/>
</dbReference>
<comment type="caution">
    <text evidence="1">The sequence shown here is derived from an EMBL/GenBank/DDBJ whole genome shotgun (WGS) entry which is preliminary data.</text>
</comment>
<sequence>SIIKHHCDIKYFKIVPYDIKKCPYVIFISKEIYKYLSPLPSKVLFEIMNKLKFMIEEASEEIVNISSQKLIS</sequence>
<name>A0ACA9SBV8_9GLOM</name>